<evidence type="ECO:0000256" key="1">
    <source>
        <dbReference type="ARBA" id="ARBA00022630"/>
    </source>
</evidence>
<dbReference type="Proteomes" id="UP000632222">
    <property type="component" value="Unassembled WGS sequence"/>
</dbReference>
<keyword evidence="3" id="KW-0560">Oxidoreductase</keyword>
<evidence type="ECO:0000313" key="6">
    <source>
        <dbReference type="EMBL" id="GGJ34929.1"/>
    </source>
</evidence>
<dbReference type="Pfam" id="PF00296">
    <property type="entry name" value="Bac_luciferase"/>
    <property type="match status" value="1"/>
</dbReference>
<evidence type="ECO:0000313" key="7">
    <source>
        <dbReference type="Proteomes" id="UP000632222"/>
    </source>
</evidence>
<comment type="caution">
    <text evidence="6">The sequence shown here is derived from an EMBL/GenBank/DDBJ whole genome shotgun (WGS) entry which is preliminary data.</text>
</comment>
<dbReference type="EMBL" id="BMOD01000006">
    <property type="protein sequence ID" value="GGJ34929.1"/>
    <property type="molecule type" value="Genomic_DNA"/>
</dbReference>
<organism evidence="6 7">
    <name type="scientific">Deinococcus roseus</name>
    <dbReference type="NCBI Taxonomy" id="392414"/>
    <lineage>
        <taxon>Bacteria</taxon>
        <taxon>Thermotogati</taxon>
        <taxon>Deinococcota</taxon>
        <taxon>Deinococci</taxon>
        <taxon>Deinococcales</taxon>
        <taxon>Deinococcaceae</taxon>
        <taxon>Deinococcus</taxon>
    </lineage>
</organism>
<feature type="domain" description="Luciferase-like" evidence="5">
    <location>
        <begin position="2"/>
        <end position="225"/>
    </location>
</feature>
<evidence type="ECO:0000256" key="3">
    <source>
        <dbReference type="ARBA" id="ARBA00023002"/>
    </source>
</evidence>
<dbReference type="Gene3D" id="3.20.20.30">
    <property type="entry name" value="Luciferase-like domain"/>
    <property type="match status" value="1"/>
</dbReference>
<dbReference type="InterPro" id="IPR036661">
    <property type="entry name" value="Luciferase-like_sf"/>
</dbReference>
<keyword evidence="1" id="KW-0285">Flavoprotein</keyword>
<dbReference type="SUPFAM" id="SSF51679">
    <property type="entry name" value="Bacterial luciferase-like"/>
    <property type="match status" value="1"/>
</dbReference>
<name>A0ABQ2CYZ9_9DEIO</name>
<accession>A0ABQ2CYZ9</accession>
<keyword evidence="7" id="KW-1185">Reference proteome</keyword>
<dbReference type="InterPro" id="IPR050172">
    <property type="entry name" value="SsuD_RutA_monooxygenase"/>
</dbReference>
<evidence type="ECO:0000256" key="2">
    <source>
        <dbReference type="ARBA" id="ARBA00022643"/>
    </source>
</evidence>
<sequence length="269" mass="29880">MNLVSGSGDKALLAEGLPEQYLGKDQRYALTREWVHIFRALLQGEKVTYQGEHLQITEGQLQFQPVQQPLPPVYFGGSSEPAIGVAAEYTDVYLTWGEPPHIAREKIERVAEQAALLGRKVRFGVRAHIIVRETEEEAWVAASRLIERVDDKAIRKAQAFQASRDSEGQRRMIALHGGDRNKLTIHKNLWAGVGLVRGGAGTAFVGNPENVAALIREYQDIGVDTFVLSGYPHLEEAYYTAELLFPAIGKTQTGVLKVKSEEKRLAVSY</sequence>
<evidence type="ECO:0000256" key="4">
    <source>
        <dbReference type="ARBA" id="ARBA00023033"/>
    </source>
</evidence>
<dbReference type="InterPro" id="IPR011251">
    <property type="entry name" value="Luciferase-like_dom"/>
</dbReference>
<reference evidence="7" key="1">
    <citation type="journal article" date="2019" name="Int. J. Syst. Evol. Microbiol.">
        <title>The Global Catalogue of Microorganisms (GCM) 10K type strain sequencing project: providing services to taxonomists for standard genome sequencing and annotation.</title>
        <authorList>
            <consortium name="The Broad Institute Genomics Platform"/>
            <consortium name="The Broad Institute Genome Sequencing Center for Infectious Disease"/>
            <person name="Wu L."/>
            <person name="Ma J."/>
        </authorList>
    </citation>
    <scope>NUCLEOTIDE SEQUENCE [LARGE SCALE GENOMIC DNA]</scope>
    <source>
        <strain evidence="7">JCM 14370</strain>
    </source>
</reference>
<dbReference type="PANTHER" id="PTHR42847">
    <property type="entry name" value="ALKANESULFONATE MONOOXYGENASE"/>
    <property type="match status" value="1"/>
</dbReference>
<keyword evidence="2" id="KW-0288">FMN</keyword>
<proteinExistence type="predicted"/>
<keyword evidence="4" id="KW-0503">Monooxygenase</keyword>
<dbReference type="PANTHER" id="PTHR42847:SF4">
    <property type="entry name" value="ALKANESULFONATE MONOOXYGENASE-RELATED"/>
    <property type="match status" value="1"/>
</dbReference>
<protein>
    <recommendedName>
        <fullName evidence="5">Luciferase-like domain-containing protein</fullName>
    </recommendedName>
</protein>
<evidence type="ECO:0000259" key="5">
    <source>
        <dbReference type="Pfam" id="PF00296"/>
    </source>
</evidence>
<gene>
    <name evidence="6" type="ORF">GCM10008938_21320</name>
</gene>